<evidence type="ECO:0000313" key="18">
    <source>
        <dbReference type="EMBL" id="SQD92443.1"/>
    </source>
</evidence>
<organism evidence="18 19">
    <name type="scientific">Candidatus Bipolaricaulis anaerobius</name>
    <dbReference type="NCBI Taxonomy" id="2026885"/>
    <lineage>
        <taxon>Bacteria</taxon>
        <taxon>Candidatus Bipolaricaulota</taxon>
        <taxon>Candidatus Bipolaricaulia</taxon>
        <taxon>Candidatus Bipolaricaulales</taxon>
        <taxon>Candidatus Bipolaricaulaceae</taxon>
        <taxon>Candidatus Bipolaricaulis</taxon>
    </lineage>
</organism>
<dbReference type="PROSITE" id="PS00178">
    <property type="entry name" value="AA_TRNA_LIGASE_I"/>
    <property type="match status" value="1"/>
</dbReference>
<protein>
    <recommendedName>
        <fullName evidence="15">Isoleucine--tRNA ligase</fullName>
        <ecNumber evidence="15">6.1.1.5</ecNumber>
    </recommendedName>
    <alternativeName>
        <fullName evidence="15">Isoleucyl-tRNA synthetase</fullName>
        <shortName evidence="15">IleRS</shortName>
    </alternativeName>
</protein>
<dbReference type="InterPro" id="IPR001412">
    <property type="entry name" value="aa-tRNA-synth_I_CS"/>
</dbReference>
<evidence type="ECO:0000256" key="12">
    <source>
        <dbReference type="ARBA" id="ARBA00023146"/>
    </source>
</evidence>
<dbReference type="InterPro" id="IPR033709">
    <property type="entry name" value="Anticodon_Ile_ABEc"/>
</dbReference>
<dbReference type="KEGG" id="bana:BARAN1_0418"/>
<comment type="similarity">
    <text evidence="3 15">Belongs to the class-I aminoacyl-tRNA synthetase family. IleS type 2 subfamily.</text>
</comment>
<dbReference type="NCBIfam" id="TIGR00392">
    <property type="entry name" value="ileS"/>
    <property type="match status" value="1"/>
</dbReference>
<dbReference type="Gene3D" id="1.10.730.10">
    <property type="entry name" value="Isoleucyl-tRNA Synthetase, Domain 1"/>
    <property type="match status" value="1"/>
</dbReference>
<dbReference type="HAMAP" id="MF_02003">
    <property type="entry name" value="Ile_tRNA_synth_type2"/>
    <property type="match status" value="1"/>
</dbReference>
<sequence>MGFTKLEADPAQREAAVLAFWEENQVFARSLEQRLGCPRYVFYEGPPTANGYPHIGHLLARLEKDLFPRYHTMRGRYVGRKAGWDCHGLPVELEVEKQLGISTKAEIERYGVEEFVAQCKGSVRTYIRAWEEMIRRMGFWIDLEHPYVTYHDDYIETLWWELREIHARGLLYQGHKILPYCPRCGTSLSSHEVAQGYQRVADPSVFVRMPLADDPDVSLLVWTTTPWTLPANVAVAVNPDASYAEVVYRGERLILAAARVPAVLGEEANILRVFPGHELLHRHYTPLYRVAQSNDAYQVWPAAFVSLDEGTGIVHIAPAFGEEDYDLGQEKGLPFLQPVDRGGRFTDEFPLAAGVFVKDADPLILKDLAQRGRLFREETYDHDYPFCWRCDTPLLYYALDSWFIATTKVQDKLIEENEKVNWHPEHIGRGRFGDFLSSLRDWALSRDRYWGTPLPVWICATCGGMKVVGSRAELVAHALDPDLARAVELHRPYVDRVELRCPCGGVMRRVPYVLDTWFDSGSMHTAQWHYPFENVDQFKESYPADFISEGLDQTRGWFYTMLVTGVLLHGSAPYRNVLVTGLGLDAEGQKMSKSRGNVLDPMPIVAAHGADAVRWYLASESAPWNERRYDATGARQARFGFLDTVRNCHDFLALYAEIDGFAPSTSVPAPADRPALDRWLRSRVGGAVERVTAALDGYDPLTATREIDELVDDLSNWYIRLSRPRFWGEGLTQDKLCAYGTLYDALRTLALLLAPFTPFLAEAMWASLRMENDPDSIHLANWPEPSGRDPSLEAQMARVRRVASLALGARNVAKVKVRQPLPTLHVLRQGGDEVIPDELWGLVRDEVNVARIVLTDSLDPYRVPKVTPDFRRLGPLYGGLLPKIASALSQADPATLAADLASRGRIEVRVEGNPVVLDPESVKVEWRPVEGFVVSTGPEGAVALDLRVDETLRAEGDLRELVHRLQLSRKEAGFLVTDRIEIGYDGDLGEIFRRFADRIRDEVLAVAVREGALPGAEHEAELEVHGRAGRVWLKRSGGQGCQRSR</sequence>
<keyword evidence="12 15" id="KW-0030">Aminoacyl-tRNA synthetase</keyword>
<dbReference type="InterPro" id="IPR014729">
    <property type="entry name" value="Rossmann-like_a/b/a_fold"/>
</dbReference>
<evidence type="ECO:0000256" key="13">
    <source>
        <dbReference type="ARBA" id="ARBA00025217"/>
    </source>
</evidence>
<dbReference type="InterPro" id="IPR023586">
    <property type="entry name" value="Ile-tRNA-ligase_type2"/>
</dbReference>
<evidence type="ECO:0000256" key="8">
    <source>
        <dbReference type="ARBA" id="ARBA00022741"/>
    </source>
</evidence>
<feature type="binding site" evidence="15">
    <location>
        <position position="593"/>
    </location>
    <ligand>
        <name>ATP</name>
        <dbReference type="ChEBI" id="CHEBI:30616"/>
    </ligand>
</feature>
<keyword evidence="5 15" id="KW-0963">Cytoplasm</keyword>
<dbReference type="RefSeq" id="WP_122030662.1">
    <property type="nucleotide sequence ID" value="NZ_LS483254.1"/>
</dbReference>
<comment type="domain">
    <text evidence="15">IleRS has two distinct active sites: one for aminoacylation and one for editing. The misactivated valine is translocated from the active site to the editing site, which sterically excludes the correctly activated isoleucine. The single editing site contains two valyl binding pockets, one specific for each substrate (Val-AMP or Val-tRNA(Ile)).</text>
</comment>
<keyword evidence="9 15" id="KW-0862">Zinc</keyword>
<dbReference type="InterPro" id="IPR002301">
    <property type="entry name" value="Ile-tRNA-ligase"/>
</dbReference>
<evidence type="ECO:0000256" key="15">
    <source>
        <dbReference type="HAMAP-Rule" id="MF_02003"/>
    </source>
</evidence>
<comment type="subcellular location">
    <subcellularLocation>
        <location evidence="2 15">Cytoplasm</location>
    </subcellularLocation>
</comment>
<dbReference type="SUPFAM" id="SSF52374">
    <property type="entry name" value="Nucleotidylyl transferase"/>
    <property type="match status" value="1"/>
</dbReference>
<evidence type="ECO:0000256" key="9">
    <source>
        <dbReference type="ARBA" id="ARBA00022833"/>
    </source>
</evidence>
<evidence type="ECO:0000256" key="2">
    <source>
        <dbReference type="ARBA" id="ARBA00004496"/>
    </source>
</evidence>
<dbReference type="AlphaFoldDB" id="A0A2X3K5X2"/>
<dbReference type="GO" id="GO:0008270">
    <property type="term" value="F:zinc ion binding"/>
    <property type="evidence" value="ECO:0007669"/>
    <property type="project" value="UniProtKB-UniRule"/>
</dbReference>
<dbReference type="InterPro" id="IPR009080">
    <property type="entry name" value="tRNAsynth_Ia_anticodon-bd"/>
</dbReference>
<evidence type="ECO:0000256" key="1">
    <source>
        <dbReference type="ARBA" id="ARBA00001947"/>
    </source>
</evidence>
<dbReference type="SUPFAM" id="SSF47323">
    <property type="entry name" value="Anticodon-binding domain of a subclass of class I aminoacyl-tRNA synthetases"/>
    <property type="match status" value="1"/>
</dbReference>
<feature type="short sequence motif" description="'HIGH' region" evidence="15">
    <location>
        <begin position="47"/>
        <end position="57"/>
    </location>
</feature>
<dbReference type="Gene3D" id="3.90.740.10">
    <property type="entry name" value="Valyl/Leucyl/Isoleucyl-tRNA synthetase, editing domain"/>
    <property type="match status" value="1"/>
</dbReference>
<evidence type="ECO:0000259" key="16">
    <source>
        <dbReference type="Pfam" id="PF00133"/>
    </source>
</evidence>
<evidence type="ECO:0000256" key="3">
    <source>
        <dbReference type="ARBA" id="ARBA00007078"/>
    </source>
</evidence>
<dbReference type="CDD" id="cd07961">
    <property type="entry name" value="Anticodon_Ia_Ile_ABEc"/>
    <property type="match status" value="1"/>
</dbReference>
<proteinExistence type="inferred from homology"/>
<dbReference type="PRINTS" id="PR00984">
    <property type="entry name" value="TRNASYNTHILE"/>
</dbReference>
<keyword evidence="19" id="KW-1185">Reference proteome</keyword>
<dbReference type="GO" id="GO:0002161">
    <property type="term" value="F:aminoacyl-tRNA deacylase activity"/>
    <property type="evidence" value="ECO:0007669"/>
    <property type="project" value="InterPro"/>
</dbReference>
<dbReference type="InterPro" id="IPR002300">
    <property type="entry name" value="aa-tRNA-synth_Ia"/>
</dbReference>
<dbReference type="GO" id="GO:0005737">
    <property type="term" value="C:cytoplasm"/>
    <property type="evidence" value="ECO:0007669"/>
    <property type="project" value="UniProtKB-SubCell"/>
</dbReference>
<evidence type="ECO:0000256" key="11">
    <source>
        <dbReference type="ARBA" id="ARBA00022917"/>
    </source>
</evidence>
<dbReference type="SUPFAM" id="SSF50677">
    <property type="entry name" value="ValRS/IleRS/LeuRS editing domain"/>
    <property type="match status" value="1"/>
</dbReference>
<comment type="catalytic activity">
    <reaction evidence="14 15">
        <text>tRNA(Ile) + L-isoleucine + ATP = L-isoleucyl-tRNA(Ile) + AMP + diphosphate</text>
        <dbReference type="Rhea" id="RHEA:11060"/>
        <dbReference type="Rhea" id="RHEA-COMP:9666"/>
        <dbReference type="Rhea" id="RHEA-COMP:9695"/>
        <dbReference type="ChEBI" id="CHEBI:30616"/>
        <dbReference type="ChEBI" id="CHEBI:33019"/>
        <dbReference type="ChEBI" id="CHEBI:58045"/>
        <dbReference type="ChEBI" id="CHEBI:78442"/>
        <dbReference type="ChEBI" id="CHEBI:78528"/>
        <dbReference type="ChEBI" id="CHEBI:456215"/>
        <dbReference type="EC" id="6.1.1.5"/>
    </reaction>
</comment>
<dbReference type="GO" id="GO:0004822">
    <property type="term" value="F:isoleucine-tRNA ligase activity"/>
    <property type="evidence" value="ECO:0007669"/>
    <property type="project" value="UniProtKB-UniRule"/>
</dbReference>
<dbReference type="PANTHER" id="PTHR42780">
    <property type="entry name" value="SOLEUCYL-TRNA SYNTHETASE"/>
    <property type="match status" value="1"/>
</dbReference>
<dbReference type="EC" id="6.1.1.5" evidence="15"/>
<dbReference type="GO" id="GO:0006428">
    <property type="term" value="P:isoleucyl-tRNA aminoacylation"/>
    <property type="evidence" value="ECO:0007669"/>
    <property type="project" value="UniProtKB-UniRule"/>
</dbReference>
<dbReference type="Gene3D" id="3.40.50.620">
    <property type="entry name" value="HUPs"/>
    <property type="match status" value="2"/>
</dbReference>
<dbReference type="InterPro" id="IPR013155">
    <property type="entry name" value="M/V/L/I-tRNA-synth_anticd-bd"/>
</dbReference>
<feature type="domain" description="Aminoacyl-tRNA synthetase class Ia" evidence="16">
    <location>
        <begin position="17"/>
        <end position="621"/>
    </location>
</feature>
<feature type="short sequence motif" description="'KMSKS' region" evidence="15">
    <location>
        <begin position="590"/>
        <end position="594"/>
    </location>
</feature>
<evidence type="ECO:0000256" key="6">
    <source>
        <dbReference type="ARBA" id="ARBA00022598"/>
    </source>
</evidence>
<comment type="function">
    <text evidence="13 15">Catalyzes the attachment of isoleucine to tRNA(Ile). As IleRS can inadvertently accommodate and process structurally similar amino acids such as valine, to avoid such errors it has two additional distinct tRNA(Ile)-dependent editing activities. One activity is designated as 'pretransfer' editing and involves the hydrolysis of activated Val-AMP. The other activity is designated 'posttransfer' editing and involves deacylation of mischarged Val-tRNA(Ile).</text>
</comment>
<evidence type="ECO:0000256" key="14">
    <source>
        <dbReference type="ARBA" id="ARBA00048359"/>
    </source>
</evidence>
<keyword evidence="6 15" id="KW-0436">Ligase</keyword>
<reference evidence="19" key="1">
    <citation type="submission" date="2018-05" db="EMBL/GenBank/DDBJ databases">
        <authorList>
            <person name="Hao L."/>
        </authorList>
    </citation>
    <scope>NUCLEOTIDE SEQUENCE [LARGE SCALE GENOMIC DNA]</scope>
</reference>
<evidence type="ECO:0000256" key="7">
    <source>
        <dbReference type="ARBA" id="ARBA00022723"/>
    </source>
</evidence>
<feature type="domain" description="Methionyl/Valyl/Leucyl/Isoleucyl-tRNA synthetase anticodon-binding" evidence="17">
    <location>
        <begin position="677"/>
        <end position="822"/>
    </location>
</feature>
<dbReference type="FunFam" id="3.40.50.620:FF:000075">
    <property type="entry name" value="Isoleucine--tRNA ligase"/>
    <property type="match status" value="1"/>
</dbReference>
<dbReference type="OrthoDB" id="9810365at2"/>
<dbReference type="GO" id="GO:0005524">
    <property type="term" value="F:ATP binding"/>
    <property type="evidence" value="ECO:0007669"/>
    <property type="project" value="UniProtKB-UniRule"/>
</dbReference>
<dbReference type="Pfam" id="PF08264">
    <property type="entry name" value="Anticodon_1"/>
    <property type="match status" value="1"/>
</dbReference>
<dbReference type="EMBL" id="LS483254">
    <property type="protein sequence ID" value="SQD92443.1"/>
    <property type="molecule type" value="Genomic_DNA"/>
</dbReference>
<name>A0A2X3K5X2_9BACT</name>
<dbReference type="FunFam" id="3.40.50.620:FF:000063">
    <property type="entry name" value="Isoleucine--tRNA ligase"/>
    <property type="match status" value="1"/>
</dbReference>
<dbReference type="Pfam" id="PF19302">
    <property type="entry name" value="DUF5915"/>
    <property type="match status" value="1"/>
</dbReference>
<dbReference type="GO" id="GO:0000049">
    <property type="term" value="F:tRNA binding"/>
    <property type="evidence" value="ECO:0007669"/>
    <property type="project" value="InterPro"/>
</dbReference>
<comment type="cofactor">
    <cofactor evidence="1 15">
        <name>Zn(2+)</name>
        <dbReference type="ChEBI" id="CHEBI:29105"/>
    </cofactor>
</comment>
<keyword evidence="10 15" id="KW-0067">ATP-binding</keyword>
<evidence type="ECO:0000256" key="4">
    <source>
        <dbReference type="ARBA" id="ARBA00011245"/>
    </source>
</evidence>
<dbReference type="InterPro" id="IPR009008">
    <property type="entry name" value="Val/Leu/Ile-tRNA-synth_edit"/>
</dbReference>
<accession>A0A2X3K5X2</accession>
<evidence type="ECO:0000256" key="5">
    <source>
        <dbReference type="ARBA" id="ARBA00022490"/>
    </source>
</evidence>
<keyword evidence="8 15" id="KW-0547">Nucleotide-binding</keyword>
<dbReference type="CDD" id="cd00818">
    <property type="entry name" value="IleRS_core"/>
    <property type="match status" value="1"/>
</dbReference>
<keyword evidence="7 15" id="KW-0479">Metal-binding</keyword>
<dbReference type="Pfam" id="PF00133">
    <property type="entry name" value="tRNA-synt_1"/>
    <property type="match status" value="1"/>
</dbReference>
<evidence type="ECO:0000256" key="10">
    <source>
        <dbReference type="ARBA" id="ARBA00022840"/>
    </source>
</evidence>
<gene>
    <name evidence="15 18" type="primary">ileS</name>
    <name evidence="18" type="ORF">BARAN1_0418</name>
</gene>
<comment type="subunit">
    <text evidence="4 15">Monomer.</text>
</comment>
<keyword evidence="11 15" id="KW-0648">Protein biosynthesis</keyword>
<dbReference type="PANTHER" id="PTHR42780:SF1">
    <property type="entry name" value="ISOLEUCINE--TRNA LIGASE, CYTOPLASMIC"/>
    <property type="match status" value="1"/>
</dbReference>
<evidence type="ECO:0000259" key="17">
    <source>
        <dbReference type="Pfam" id="PF08264"/>
    </source>
</evidence>
<evidence type="ECO:0000313" key="19">
    <source>
        <dbReference type="Proteomes" id="UP000249818"/>
    </source>
</evidence>
<dbReference type="Proteomes" id="UP000249818">
    <property type="component" value="Chromosome BARAN1"/>
</dbReference>